<feature type="transmembrane region" description="Helical" evidence="1">
    <location>
        <begin position="6"/>
        <end position="30"/>
    </location>
</feature>
<proteinExistence type="predicted"/>
<dbReference type="EMBL" id="AP024814">
    <property type="protein sequence ID" value="BCZ17841.1"/>
    <property type="molecule type" value="Genomic_DNA"/>
</dbReference>
<keyword evidence="1" id="KW-0812">Transmembrane</keyword>
<accession>A0ABM7SJI0</accession>
<keyword evidence="1" id="KW-0472">Membrane</keyword>
<evidence type="ECO:0000313" key="3">
    <source>
        <dbReference type="Proteomes" id="UP000826775"/>
    </source>
</evidence>
<evidence type="ECO:0008006" key="4">
    <source>
        <dbReference type="Google" id="ProtNLM"/>
    </source>
</evidence>
<evidence type="ECO:0000313" key="2">
    <source>
        <dbReference type="EMBL" id="BCZ17841.1"/>
    </source>
</evidence>
<dbReference type="Proteomes" id="UP000826775">
    <property type="component" value="Chromosome"/>
</dbReference>
<reference evidence="2 3" key="1">
    <citation type="submission" date="2021-07" db="EMBL/GenBank/DDBJ databases">
        <title>Novel Helicobacter sp. Isolated from a dog.</title>
        <authorList>
            <person name="Rimbara E."/>
            <person name="Suzuki M."/>
        </authorList>
    </citation>
    <scope>NUCLEOTIDE SEQUENCE [LARGE SCALE GENOMIC DNA]</scope>
    <source>
        <strain evidence="3">NHP19-003</strain>
    </source>
</reference>
<organism evidence="2 3">
    <name type="scientific">Helicobacter gastrocanis</name>
    <dbReference type="NCBI Taxonomy" id="2849641"/>
    <lineage>
        <taxon>Bacteria</taxon>
        <taxon>Pseudomonadati</taxon>
        <taxon>Campylobacterota</taxon>
        <taxon>Epsilonproteobacteria</taxon>
        <taxon>Campylobacterales</taxon>
        <taxon>Helicobacteraceae</taxon>
        <taxon>Helicobacter</taxon>
    </lineage>
</organism>
<dbReference type="Pfam" id="PF13179">
    <property type="entry name" value="DUF4006"/>
    <property type="match status" value="1"/>
</dbReference>
<evidence type="ECO:0000256" key="1">
    <source>
        <dbReference type="SAM" id="Phobius"/>
    </source>
</evidence>
<keyword evidence="3" id="KW-1185">Reference proteome</keyword>
<protein>
    <recommendedName>
        <fullName evidence="4">DUF4006 domain-containing protein</fullName>
    </recommendedName>
</protein>
<keyword evidence="1" id="KW-1133">Transmembrane helix</keyword>
<dbReference type="InterPro" id="IPR025065">
    <property type="entry name" value="DUF4006"/>
</dbReference>
<name>A0ABM7SJI0_9HELI</name>
<sequence length="66" mass="7510">MMNGLFGLNGILGNLIVVVVLLVAVAFFGLKAVHIQQEESTHYYKLDTKSLQMFGNKHEFYQVHKE</sequence>
<gene>
    <name evidence="2" type="ORF">NHP190003_11230</name>
</gene>